<dbReference type="AlphaFoldDB" id="A0A8J7ISB0"/>
<proteinExistence type="predicted"/>
<dbReference type="Pfam" id="PF21808">
    <property type="entry name" value="Dynamin-like_hel_bact"/>
    <property type="match status" value="1"/>
</dbReference>
<name>A0A8J7ISB0_9CYAN</name>
<gene>
    <name evidence="2" type="ORF">IQ249_09060</name>
</gene>
<sequence length="56" mass="6048">MSNGTLLIELSGNVLILTHSKINERIDADINSRKAQLDNLLAQKDARSIANGKSSV</sequence>
<evidence type="ECO:0000313" key="2">
    <source>
        <dbReference type="EMBL" id="MBE9116042.1"/>
    </source>
</evidence>
<evidence type="ECO:0000259" key="1">
    <source>
        <dbReference type="Pfam" id="PF21808"/>
    </source>
</evidence>
<dbReference type="EMBL" id="JADEWZ010000011">
    <property type="protein sequence ID" value="MBE9116042.1"/>
    <property type="molecule type" value="Genomic_DNA"/>
</dbReference>
<reference evidence="2" key="1">
    <citation type="submission" date="2020-10" db="EMBL/GenBank/DDBJ databases">
        <authorList>
            <person name="Castelo-Branco R."/>
            <person name="Eusebio N."/>
            <person name="Adriana R."/>
            <person name="Vieira A."/>
            <person name="Brugerolle De Fraissinette N."/>
            <person name="Rezende De Castro R."/>
            <person name="Schneider M.P."/>
            <person name="Vasconcelos V."/>
            <person name="Leao P.N."/>
        </authorList>
    </citation>
    <scope>NUCLEOTIDE SEQUENCE</scope>
    <source>
        <strain evidence="2">LEGE 07157</strain>
    </source>
</reference>
<dbReference type="InterPro" id="IPR049399">
    <property type="entry name" value="BDLP-like_hel"/>
</dbReference>
<comment type="caution">
    <text evidence="2">The sequence shown here is derived from an EMBL/GenBank/DDBJ whole genome shotgun (WGS) entry which is preliminary data.</text>
</comment>
<accession>A0A8J7ISB0</accession>
<keyword evidence="3" id="KW-1185">Reference proteome</keyword>
<evidence type="ECO:0000313" key="3">
    <source>
        <dbReference type="Proteomes" id="UP000654482"/>
    </source>
</evidence>
<dbReference type="Proteomes" id="UP000654482">
    <property type="component" value="Unassembled WGS sequence"/>
</dbReference>
<organism evidence="2 3">
    <name type="scientific">Lusitaniella coriacea LEGE 07157</name>
    <dbReference type="NCBI Taxonomy" id="945747"/>
    <lineage>
        <taxon>Bacteria</taxon>
        <taxon>Bacillati</taxon>
        <taxon>Cyanobacteriota</taxon>
        <taxon>Cyanophyceae</taxon>
        <taxon>Spirulinales</taxon>
        <taxon>Lusitaniellaceae</taxon>
        <taxon>Lusitaniella</taxon>
    </lineage>
</organism>
<feature type="domain" description="BDLP-like helical" evidence="1">
    <location>
        <begin position="20"/>
        <end position="51"/>
    </location>
</feature>
<protein>
    <recommendedName>
        <fullName evidence="1">BDLP-like helical domain-containing protein</fullName>
    </recommendedName>
</protein>